<evidence type="ECO:0000256" key="11">
    <source>
        <dbReference type="HAMAP-Rule" id="MF_00303"/>
    </source>
</evidence>
<dbReference type="InterPro" id="IPR036611">
    <property type="entry name" value="Trigger_fac_ribosome-bd_sf"/>
</dbReference>
<dbReference type="Gene3D" id="3.10.50.40">
    <property type="match status" value="1"/>
</dbReference>
<sequence length="448" mass="48754">MKSAVETLTPTRVKLTVEVPFDEVKPSIEKAYKQVAEQVSIPGFRKGKIPASVVDQRVGRGYVYEQAINEGLNGWFQAALEEQNITPLSRPEVDITSAPDPETKSGDLVFELELDVKPSIELPDLAGLELVVEPVAVEDADVDTAIDELRGRFGTLKAADKPAAKDDFLTMDLTAKVDGEEVDSAADLSYQVGSGTMLEGLDEAVEGLSAGEDAIFTTKLAGGEHAGEDAEVKVVVKAVKTRELPEADDEFAQLASEFDTIAELRESTKTQVEQQKRFAQAGEARDKAIDALLEKVEVPVPDSYIDDQVDQHFTQDSSEGHDSDDHRAEVRQNTVDAFKREVVLDAVLEQHEVEVDQQELIDYIFQTSQQYGMDPQQFAQIIDQAGQLPMVIADVRRNKALSKVVELASVKDTDGNAVDLSSILGTAGDDDEAAEETAADEDATSESK</sequence>
<proteinExistence type="inferred from homology"/>
<evidence type="ECO:0000256" key="9">
    <source>
        <dbReference type="ARBA" id="ARBA00023306"/>
    </source>
</evidence>
<dbReference type="GO" id="GO:0003755">
    <property type="term" value="F:peptidyl-prolyl cis-trans isomerase activity"/>
    <property type="evidence" value="ECO:0007669"/>
    <property type="project" value="UniProtKB-UniRule"/>
</dbReference>
<dbReference type="Gene3D" id="1.10.3120.10">
    <property type="entry name" value="Trigger factor, C-terminal domain"/>
    <property type="match status" value="1"/>
</dbReference>
<dbReference type="InterPro" id="IPR027304">
    <property type="entry name" value="Trigger_fact/SurA_dom_sf"/>
</dbReference>
<evidence type="ECO:0000256" key="7">
    <source>
        <dbReference type="ARBA" id="ARBA00023186"/>
    </source>
</evidence>
<comment type="subcellular location">
    <subcellularLocation>
        <location evidence="11">Cytoplasm</location>
    </subcellularLocation>
    <text evidence="11">About half TF is bound to the ribosome near the polypeptide exit tunnel while the other half is free in the cytoplasm.</text>
</comment>
<evidence type="ECO:0000313" key="17">
    <source>
        <dbReference type="Proteomes" id="UP001247307"/>
    </source>
</evidence>
<evidence type="ECO:0000256" key="12">
    <source>
        <dbReference type="PROSITE-ProRule" id="PRU00277"/>
    </source>
</evidence>
<keyword evidence="11" id="KW-0963">Cytoplasm</keyword>
<comment type="caution">
    <text evidence="16">The sequence shown here is derived from an EMBL/GenBank/DDBJ whole genome shotgun (WGS) entry which is preliminary data.</text>
</comment>
<dbReference type="InterPro" id="IPR008880">
    <property type="entry name" value="Trigger_fac_C"/>
</dbReference>
<evidence type="ECO:0000256" key="13">
    <source>
        <dbReference type="RuleBase" id="RU003914"/>
    </source>
</evidence>
<evidence type="ECO:0000256" key="6">
    <source>
        <dbReference type="ARBA" id="ARBA00023110"/>
    </source>
</evidence>
<dbReference type="GO" id="GO:0005737">
    <property type="term" value="C:cytoplasm"/>
    <property type="evidence" value="ECO:0007669"/>
    <property type="project" value="UniProtKB-SubCell"/>
</dbReference>
<dbReference type="Pfam" id="PF00254">
    <property type="entry name" value="FKBP_C"/>
    <property type="match status" value="1"/>
</dbReference>
<gene>
    <name evidence="11" type="primary">tig</name>
    <name evidence="16" type="ORF">J2S35_001852</name>
</gene>
<dbReference type="SUPFAM" id="SSF109998">
    <property type="entry name" value="Triger factor/SurA peptide-binding domain-like"/>
    <property type="match status" value="1"/>
</dbReference>
<dbReference type="GO" id="GO:0044183">
    <property type="term" value="F:protein folding chaperone"/>
    <property type="evidence" value="ECO:0007669"/>
    <property type="project" value="TreeGrafter"/>
</dbReference>
<keyword evidence="9 11" id="KW-0131">Cell cycle</keyword>
<keyword evidence="8 11" id="KW-0413">Isomerase</keyword>
<organism evidence="16 17">
    <name type="scientific">Falsarthrobacter nasiphocae</name>
    <dbReference type="NCBI Taxonomy" id="189863"/>
    <lineage>
        <taxon>Bacteria</taxon>
        <taxon>Bacillati</taxon>
        <taxon>Actinomycetota</taxon>
        <taxon>Actinomycetes</taxon>
        <taxon>Micrococcales</taxon>
        <taxon>Micrococcaceae</taxon>
        <taxon>Falsarthrobacter</taxon>
    </lineage>
</organism>
<keyword evidence="5 11" id="KW-0132">Cell division</keyword>
<dbReference type="EC" id="5.2.1.8" evidence="3 11"/>
<dbReference type="GO" id="GO:0015031">
    <property type="term" value="P:protein transport"/>
    <property type="evidence" value="ECO:0007669"/>
    <property type="project" value="UniProtKB-UniRule"/>
</dbReference>
<evidence type="ECO:0000313" key="16">
    <source>
        <dbReference type="EMBL" id="MDR6892912.1"/>
    </source>
</evidence>
<evidence type="ECO:0000259" key="15">
    <source>
        <dbReference type="PROSITE" id="PS50059"/>
    </source>
</evidence>
<feature type="compositionally biased region" description="Acidic residues" evidence="14">
    <location>
        <begin position="428"/>
        <end position="448"/>
    </location>
</feature>
<evidence type="ECO:0000256" key="5">
    <source>
        <dbReference type="ARBA" id="ARBA00022618"/>
    </source>
</evidence>
<dbReference type="GO" id="GO:0051301">
    <property type="term" value="P:cell division"/>
    <property type="evidence" value="ECO:0007669"/>
    <property type="project" value="UniProtKB-KW"/>
</dbReference>
<dbReference type="EMBL" id="JAVDUI010000001">
    <property type="protein sequence ID" value="MDR6892912.1"/>
    <property type="molecule type" value="Genomic_DNA"/>
</dbReference>
<comment type="domain">
    <text evidence="11">Consists of 3 domains; the N-terminus binds the ribosome, the middle domain has PPIase activity, while the C-terminus has intrinsic chaperone activity on its own.</text>
</comment>
<dbReference type="AlphaFoldDB" id="A0AAE4C762"/>
<dbReference type="HAMAP" id="MF_00303">
    <property type="entry name" value="Trigger_factor_Tig"/>
    <property type="match status" value="1"/>
</dbReference>
<dbReference type="PANTHER" id="PTHR30560:SF3">
    <property type="entry name" value="TRIGGER FACTOR-LIKE PROTEIN TIG, CHLOROPLASTIC"/>
    <property type="match status" value="1"/>
</dbReference>
<dbReference type="Proteomes" id="UP001247307">
    <property type="component" value="Unassembled WGS sequence"/>
</dbReference>
<dbReference type="InterPro" id="IPR005215">
    <property type="entry name" value="Trig_fac"/>
</dbReference>
<keyword evidence="17" id="KW-1185">Reference proteome</keyword>
<dbReference type="PANTHER" id="PTHR30560">
    <property type="entry name" value="TRIGGER FACTOR CHAPERONE AND PEPTIDYL-PROLYL CIS/TRANS ISOMERASE"/>
    <property type="match status" value="1"/>
</dbReference>
<evidence type="ECO:0000256" key="1">
    <source>
        <dbReference type="ARBA" id="ARBA00000971"/>
    </source>
</evidence>
<dbReference type="SUPFAM" id="SSF102735">
    <property type="entry name" value="Trigger factor ribosome-binding domain"/>
    <property type="match status" value="1"/>
</dbReference>
<dbReference type="Gene3D" id="3.30.70.1050">
    <property type="entry name" value="Trigger factor ribosome-binding domain"/>
    <property type="match status" value="1"/>
</dbReference>
<keyword evidence="7 11" id="KW-0143">Chaperone</keyword>
<keyword evidence="6 11" id="KW-0697">Rotamase</keyword>
<name>A0AAE4C762_9MICC</name>
<dbReference type="Pfam" id="PF05697">
    <property type="entry name" value="Trigger_N"/>
    <property type="match status" value="1"/>
</dbReference>
<feature type="region of interest" description="Disordered" evidence="14">
    <location>
        <begin position="419"/>
        <end position="448"/>
    </location>
</feature>
<dbReference type="InterPro" id="IPR001179">
    <property type="entry name" value="PPIase_FKBP_dom"/>
</dbReference>
<dbReference type="PIRSF" id="PIRSF003095">
    <property type="entry name" value="Trigger_factor"/>
    <property type="match status" value="1"/>
</dbReference>
<dbReference type="InterPro" id="IPR037041">
    <property type="entry name" value="Trigger_fac_C_sf"/>
</dbReference>
<dbReference type="GO" id="GO:0051083">
    <property type="term" value="P:'de novo' cotranslational protein folding"/>
    <property type="evidence" value="ECO:0007669"/>
    <property type="project" value="TreeGrafter"/>
</dbReference>
<feature type="domain" description="PPIase FKBP-type" evidence="15">
    <location>
        <begin position="166"/>
        <end position="212"/>
    </location>
</feature>
<reference evidence="16" key="1">
    <citation type="submission" date="2023-07" db="EMBL/GenBank/DDBJ databases">
        <title>Sequencing the genomes of 1000 actinobacteria strains.</title>
        <authorList>
            <person name="Klenk H.-P."/>
        </authorList>
    </citation>
    <scope>NUCLEOTIDE SEQUENCE</scope>
    <source>
        <strain evidence="16">DSM 13988</strain>
    </source>
</reference>
<comment type="catalytic activity">
    <reaction evidence="1 11 12">
        <text>[protein]-peptidylproline (omega=180) = [protein]-peptidylproline (omega=0)</text>
        <dbReference type="Rhea" id="RHEA:16237"/>
        <dbReference type="Rhea" id="RHEA-COMP:10747"/>
        <dbReference type="Rhea" id="RHEA-COMP:10748"/>
        <dbReference type="ChEBI" id="CHEBI:83833"/>
        <dbReference type="ChEBI" id="CHEBI:83834"/>
        <dbReference type="EC" id="5.2.1.8"/>
    </reaction>
</comment>
<accession>A0AAE4C762</accession>
<dbReference type="GO" id="GO:0043022">
    <property type="term" value="F:ribosome binding"/>
    <property type="evidence" value="ECO:0007669"/>
    <property type="project" value="TreeGrafter"/>
</dbReference>
<dbReference type="Pfam" id="PF05698">
    <property type="entry name" value="Trigger_C"/>
    <property type="match status" value="1"/>
</dbReference>
<dbReference type="RefSeq" id="WP_309852687.1">
    <property type="nucleotide sequence ID" value="NZ_BAAAIU010000004.1"/>
</dbReference>
<dbReference type="PROSITE" id="PS50059">
    <property type="entry name" value="FKBP_PPIASE"/>
    <property type="match status" value="1"/>
</dbReference>
<dbReference type="InterPro" id="IPR046357">
    <property type="entry name" value="PPIase_dom_sf"/>
</dbReference>
<evidence type="ECO:0000256" key="10">
    <source>
        <dbReference type="ARBA" id="ARBA00029986"/>
    </source>
</evidence>
<comment type="similarity">
    <text evidence="2 11 13">Belongs to the FKBP-type PPIase family. Tig subfamily.</text>
</comment>
<evidence type="ECO:0000256" key="8">
    <source>
        <dbReference type="ARBA" id="ARBA00023235"/>
    </source>
</evidence>
<evidence type="ECO:0000256" key="3">
    <source>
        <dbReference type="ARBA" id="ARBA00013194"/>
    </source>
</evidence>
<dbReference type="InterPro" id="IPR008881">
    <property type="entry name" value="Trigger_fac_ribosome-bd_bac"/>
</dbReference>
<protein>
    <recommendedName>
        <fullName evidence="4 11">Trigger factor</fullName>
        <shortName evidence="11">TF</shortName>
        <ecNumber evidence="3 11">5.2.1.8</ecNumber>
    </recommendedName>
    <alternativeName>
        <fullName evidence="10 11">PPIase</fullName>
    </alternativeName>
</protein>
<evidence type="ECO:0000256" key="4">
    <source>
        <dbReference type="ARBA" id="ARBA00016902"/>
    </source>
</evidence>
<dbReference type="SUPFAM" id="SSF54534">
    <property type="entry name" value="FKBP-like"/>
    <property type="match status" value="1"/>
</dbReference>
<comment type="function">
    <text evidence="11">Involved in protein export. Acts as a chaperone by maintaining the newly synthesized protein in an open conformation. Functions as a peptidyl-prolyl cis-trans isomerase.</text>
</comment>
<dbReference type="GO" id="GO:0043335">
    <property type="term" value="P:protein unfolding"/>
    <property type="evidence" value="ECO:0007669"/>
    <property type="project" value="TreeGrafter"/>
</dbReference>
<evidence type="ECO:0000256" key="14">
    <source>
        <dbReference type="SAM" id="MobiDB-lite"/>
    </source>
</evidence>
<dbReference type="NCBIfam" id="TIGR00115">
    <property type="entry name" value="tig"/>
    <property type="match status" value="1"/>
</dbReference>
<evidence type="ECO:0000256" key="2">
    <source>
        <dbReference type="ARBA" id="ARBA00005464"/>
    </source>
</evidence>